<sequence length="165" mass="18261">MKPIRESDLPGIGRKYEIETLSRERFVIVVHDDGRREIYTPDRSDPDDTVSVATLEDDEARAIGAILGGMHYKPKALETIEVALNDLIIEWYRIDDGYAAVGLTIGELDVRQKTGASIIAAVYPDHTHHINPGSDYRLRGGSTLIVAGERNQLKVLKQLLTHGGS</sequence>
<name>A0A3B0CKC7_9BACL</name>
<dbReference type="GO" id="GO:0008324">
    <property type="term" value="F:monoatomic cation transmembrane transporter activity"/>
    <property type="evidence" value="ECO:0007669"/>
    <property type="project" value="InterPro"/>
</dbReference>
<protein>
    <submittedName>
        <fullName evidence="2">Potassium:proton antiporter</fullName>
    </submittedName>
</protein>
<comment type="caution">
    <text evidence="2">The sequence shown here is derived from an EMBL/GenBank/DDBJ whole genome shotgun (WGS) entry which is preliminary data.</text>
</comment>
<dbReference type="OrthoDB" id="67547at2"/>
<evidence type="ECO:0000313" key="3">
    <source>
        <dbReference type="Proteomes" id="UP000282311"/>
    </source>
</evidence>
<dbReference type="RefSeq" id="WP_120746810.1">
    <property type="nucleotide sequence ID" value="NZ_RBAH01000005.1"/>
</dbReference>
<dbReference type="InterPro" id="IPR036721">
    <property type="entry name" value="RCK_C_sf"/>
</dbReference>
<organism evidence="2 3">
    <name type="scientific">Paenibacillus ginsengarvi</name>
    <dbReference type="NCBI Taxonomy" id="400777"/>
    <lineage>
        <taxon>Bacteria</taxon>
        <taxon>Bacillati</taxon>
        <taxon>Bacillota</taxon>
        <taxon>Bacilli</taxon>
        <taxon>Bacillales</taxon>
        <taxon>Paenibacillaceae</taxon>
        <taxon>Paenibacillus</taxon>
    </lineage>
</organism>
<dbReference type="Pfam" id="PF02080">
    <property type="entry name" value="TrkA_C"/>
    <property type="match status" value="1"/>
</dbReference>
<dbReference type="PIRSF" id="PIRSF005028">
    <property type="entry name" value="KhtT"/>
    <property type="match status" value="1"/>
</dbReference>
<feature type="domain" description="RCK C-terminal" evidence="1">
    <location>
        <begin position="77"/>
        <end position="162"/>
    </location>
</feature>
<dbReference type="InterPro" id="IPR006037">
    <property type="entry name" value="RCK_C"/>
</dbReference>
<keyword evidence="3" id="KW-1185">Reference proteome</keyword>
<evidence type="ECO:0000259" key="1">
    <source>
        <dbReference type="PROSITE" id="PS51202"/>
    </source>
</evidence>
<proteinExistence type="predicted"/>
<dbReference type="Proteomes" id="UP000282311">
    <property type="component" value="Unassembled WGS sequence"/>
</dbReference>
<dbReference type="EMBL" id="RBAH01000005">
    <property type="protein sequence ID" value="RKN85158.1"/>
    <property type="molecule type" value="Genomic_DNA"/>
</dbReference>
<accession>A0A3B0CKC7</accession>
<gene>
    <name evidence="2" type="ORF">D7M11_08700</name>
</gene>
<dbReference type="GO" id="GO:0006813">
    <property type="term" value="P:potassium ion transport"/>
    <property type="evidence" value="ECO:0007669"/>
    <property type="project" value="InterPro"/>
</dbReference>
<dbReference type="SUPFAM" id="SSF116726">
    <property type="entry name" value="TrkA C-terminal domain-like"/>
    <property type="match status" value="1"/>
</dbReference>
<dbReference type="PROSITE" id="PS51202">
    <property type="entry name" value="RCK_C"/>
    <property type="match status" value="1"/>
</dbReference>
<evidence type="ECO:0000313" key="2">
    <source>
        <dbReference type="EMBL" id="RKN85158.1"/>
    </source>
</evidence>
<reference evidence="2 3" key="1">
    <citation type="journal article" date="2007" name="Int. J. Syst. Evol. Microbiol.">
        <title>Paenibacillus ginsengarvi sp. nov., isolated from soil from ginseng cultivation.</title>
        <authorList>
            <person name="Yoon M.H."/>
            <person name="Ten L.N."/>
            <person name="Im W.T."/>
        </authorList>
    </citation>
    <scope>NUCLEOTIDE SEQUENCE [LARGE SCALE GENOMIC DNA]</scope>
    <source>
        <strain evidence="2 3">KCTC 13059</strain>
    </source>
</reference>
<dbReference type="InterPro" id="IPR058776">
    <property type="entry name" value="KhtT-like_N"/>
</dbReference>
<dbReference type="InterPro" id="IPR026278">
    <property type="entry name" value="KhtT"/>
</dbReference>
<dbReference type="AlphaFoldDB" id="A0A3B0CKC7"/>
<dbReference type="Gene3D" id="3.30.70.1450">
    <property type="entry name" value="Regulator of K+ conductance, C-terminal domain"/>
    <property type="match status" value="1"/>
</dbReference>
<dbReference type="Pfam" id="PF25991">
    <property type="entry name" value="KhtT_N"/>
    <property type="match status" value="1"/>
</dbReference>